<evidence type="ECO:0000256" key="1">
    <source>
        <dbReference type="ARBA" id="ARBA00004370"/>
    </source>
</evidence>
<protein>
    <recommendedName>
        <fullName evidence="9">Butyrophilin-like protein 2</fullName>
    </recommendedName>
</protein>
<dbReference type="PROSITE" id="PS50835">
    <property type="entry name" value="IG_LIKE"/>
    <property type="match status" value="2"/>
</dbReference>
<feature type="domain" description="Ig-like" evidence="10">
    <location>
        <begin position="137"/>
        <end position="209"/>
    </location>
</feature>
<evidence type="ECO:0000313" key="12">
    <source>
        <dbReference type="Proteomes" id="UP000005215"/>
    </source>
</evidence>
<reference evidence="11" key="2">
    <citation type="submission" date="2025-08" db="UniProtKB">
        <authorList>
            <consortium name="Ensembl"/>
        </authorList>
    </citation>
    <scope>IDENTIFICATION</scope>
</reference>
<evidence type="ECO:0000256" key="9">
    <source>
        <dbReference type="ARBA" id="ARBA00072937"/>
    </source>
</evidence>
<evidence type="ECO:0000256" key="7">
    <source>
        <dbReference type="ARBA" id="ARBA00023319"/>
    </source>
</evidence>
<evidence type="ECO:0000256" key="4">
    <source>
        <dbReference type="ARBA" id="ARBA00022989"/>
    </source>
</evidence>
<dbReference type="Pfam" id="PF07686">
    <property type="entry name" value="V-set"/>
    <property type="match status" value="1"/>
</dbReference>
<comment type="function">
    <text evidence="8">Negative regulator of T-cell proliferation.</text>
</comment>
<keyword evidence="6" id="KW-1015">Disulfide bond</keyword>
<dbReference type="EMBL" id="AGTP01008896">
    <property type="status" value="NOT_ANNOTATED_CDS"/>
    <property type="molecule type" value="Genomic_DNA"/>
</dbReference>
<dbReference type="InterPro" id="IPR050504">
    <property type="entry name" value="IgSF_BTN/MOG"/>
</dbReference>
<evidence type="ECO:0000256" key="3">
    <source>
        <dbReference type="ARBA" id="ARBA00022692"/>
    </source>
</evidence>
<dbReference type="Pfam" id="PF22705">
    <property type="entry name" value="C2-set_3"/>
    <property type="match status" value="1"/>
</dbReference>
<dbReference type="InterPro" id="IPR013106">
    <property type="entry name" value="Ig_V-set"/>
</dbReference>
<evidence type="ECO:0000259" key="10">
    <source>
        <dbReference type="PROSITE" id="PS50835"/>
    </source>
</evidence>
<sequence length="236" mass="27373">IEHNCPFLINVYTTSVKWDPNWNVLCSICQLSPPQSAQHMEIRWFRNRYTQPIYLYKAGKDLYGETTSRYVERTELLKDAIGEGKVTLRIFNVSVDDDGQYHCFFRDGDFSEEDIIEVKVTDIQIFVHPPNTKGLIMECHSGGWFPQPQMDWRDSRGDILLPTSKSHSQDGDKLFNMKMTLLLRDAHSGNVACYLRNPLTGQEERTSIVLAETFTCFLHLNERCKVEEGKELKLLF</sequence>
<keyword evidence="5" id="KW-0472">Membrane</keyword>
<reference evidence="11" key="3">
    <citation type="submission" date="2025-09" db="UniProtKB">
        <authorList>
            <consortium name="Ensembl"/>
        </authorList>
    </citation>
    <scope>IDENTIFICATION</scope>
</reference>
<comment type="subcellular location">
    <subcellularLocation>
        <location evidence="1">Membrane</location>
    </subcellularLocation>
</comment>
<dbReference type="InterPro" id="IPR053896">
    <property type="entry name" value="BTN3A2-like_Ig-C"/>
</dbReference>
<dbReference type="Gene3D" id="2.60.40.10">
    <property type="entry name" value="Immunoglobulins"/>
    <property type="match status" value="2"/>
</dbReference>
<evidence type="ECO:0000313" key="11">
    <source>
        <dbReference type="Ensembl" id="ENSSTOP00000015433.2"/>
    </source>
</evidence>
<dbReference type="InterPro" id="IPR007110">
    <property type="entry name" value="Ig-like_dom"/>
</dbReference>
<dbReference type="GO" id="GO:0009897">
    <property type="term" value="C:external side of plasma membrane"/>
    <property type="evidence" value="ECO:0007669"/>
    <property type="project" value="TreeGrafter"/>
</dbReference>
<dbReference type="InterPro" id="IPR036179">
    <property type="entry name" value="Ig-like_dom_sf"/>
</dbReference>
<accession>I3MTI8</accession>
<name>I3MTI8_ICTTR</name>
<dbReference type="AlphaFoldDB" id="I3MTI8"/>
<evidence type="ECO:0000256" key="8">
    <source>
        <dbReference type="ARBA" id="ARBA00057939"/>
    </source>
</evidence>
<evidence type="ECO:0000256" key="2">
    <source>
        <dbReference type="ARBA" id="ARBA00007591"/>
    </source>
</evidence>
<dbReference type="SUPFAM" id="SSF48726">
    <property type="entry name" value="Immunoglobulin"/>
    <property type="match status" value="2"/>
</dbReference>
<dbReference type="PANTHER" id="PTHR24100">
    <property type="entry name" value="BUTYROPHILIN"/>
    <property type="match status" value="1"/>
</dbReference>
<keyword evidence="4" id="KW-1133">Transmembrane helix</keyword>
<dbReference type="FunFam" id="2.60.40.10:FF:000183">
    <property type="entry name" value="Myelin-oligodendrocyte glycoprotein"/>
    <property type="match status" value="1"/>
</dbReference>
<dbReference type="GO" id="GO:0050852">
    <property type="term" value="P:T cell receptor signaling pathway"/>
    <property type="evidence" value="ECO:0007669"/>
    <property type="project" value="TreeGrafter"/>
</dbReference>
<keyword evidence="3" id="KW-0812">Transmembrane</keyword>
<proteinExistence type="inferred from homology"/>
<dbReference type="Proteomes" id="UP000005215">
    <property type="component" value="Unassembled WGS sequence"/>
</dbReference>
<keyword evidence="7" id="KW-0393">Immunoglobulin domain</keyword>
<evidence type="ECO:0000256" key="6">
    <source>
        <dbReference type="ARBA" id="ARBA00023157"/>
    </source>
</evidence>
<keyword evidence="12" id="KW-1185">Reference proteome</keyword>
<dbReference type="GO" id="GO:0005102">
    <property type="term" value="F:signaling receptor binding"/>
    <property type="evidence" value="ECO:0007669"/>
    <property type="project" value="TreeGrafter"/>
</dbReference>
<dbReference type="GO" id="GO:0001817">
    <property type="term" value="P:regulation of cytokine production"/>
    <property type="evidence" value="ECO:0007669"/>
    <property type="project" value="TreeGrafter"/>
</dbReference>
<dbReference type="EMBL" id="AGTP01008897">
    <property type="status" value="NOT_ANNOTATED_CDS"/>
    <property type="molecule type" value="Genomic_DNA"/>
</dbReference>
<dbReference type="Ensembl" id="ENSSTOT00000030110.2">
    <property type="protein sequence ID" value="ENSSTOP00000015433.2"/>
    <property type="gene ID" value="ENSSTOG00000023325.2"/>
</dbReference>
<dbReference type="InterPro" id="IPR013783">
    <property type="entry name" value="Ig-like_fold"/>
</dbReference>
<dbReference type="PANTHER" id="PTHR24100:SF102">
    <property type="entry name" value="SELECTION AND UPKEEP OF INTRAEPITHELIAL T-CELLS PROTEIN 2-RELATED"/>
    <property type="match status" value="1"/>
</dbReference>
<dbReference type="FunFam" id="2.60.40.10:FF:000088">
    <property type="entry name" value="Butyrophilin subfamily 1 member A1"/>
    <property type="match status" value="1"/>
</dbReference>
<reference evidence="12" key="1">
    <citation type="submission" date="2011-11" db="EMBL/GenBank/DDBJ databases">
        <title>The Draft Genome of Spermophilus tridecemlineatus.</title>
        <authorList>
            <consortium name="The Broad Institute Genome Assembly &amp; Analysis Group"/>
            <consortium name="Computational R&amp;D Group"/>
            <consortium name="and Sequencing Platform"/>
            <person name="Di Palma F."/>
            <person name="Alfoldi J."/>
            <person name="Johnson J."/>
            <person name="Berlin A."/>
            <person name="Gnerre S."/>
            <person name="Jaffe D."/>
            <person name="MacCallum I."/>
            <person name="Young S."/>
            <person name="Walker B.J."/>
            <person name="Lindblad-Toh K."/>
        </authorList>
    </citation>
    <scope>NUCLEOTIDE SEQUENCE [LARGE SCALE GENOMIC DNA]</scope>
</reference>
<dbReference type="HOGENOM" id="CLU_013137_8_7_1"/>
<comment type="similarity">
    <text evidence="2">Belongs to the immunoglobulin superfamily. BTN/MOG family.</text>
</comment>
<organism evidence="11 12">
    <name type="scientific">Ictidomys tridecemlineatus</name>
    <name type="common">Thirteen-lined ground squirrel</name>
    <name type="synonym">Spermophilus tridecemlineatus</name>
    <dbReference type="NCBI Taxonomy" id="43179"/>
    <lineage>
        <taxon>Eukaryota</taxon>
        <taxon>Metazoa</taxon>
        <taxon>Chordata</taxon>
        <taxon>Craniata</taxon>
        <taxon>Vertebrata</taxon>
        <taxon>Euteleostomi</taxon>
        <taxon>Mammalia</taxon>
        <taxon>Eutheria</taxon>
        <taxon>Euarchontoglires</taxon>
        <taxon>Glires</taxon>
        <taxon>Rodentia</taxon>
        <taxon>Sciuromorpha</taxon>
        <taxon>Sciuridae</taxon>
        <taxon>Xerinae</taxon>
        <taxon>Marmotini</taxon>
        <taxon>Ictidomys</taxon>
    </lineage>
</organism>
<feature type="domain" description="Ig-like" evidence="10">
    <location>
        <begin position="29"/>
        <end position="121"/>
    </location>
</feature>
<dbReference type="GeneTree" id="ENSGT00940000162562"/>
<evidence type="ECO:0000256" key="5">
    <source>
        <dbReference type="ARBA" id="ARBA00023136"/>
    </source>
</evidence>